<dbReference type="Proteomes" id="UP000078396">
    <property type="component" value="Unassembled WGS sequence"/>
</dbReference>
<evidence type="ECO:0000313" key="3">
    <source>
        <dbReference type="Proteomes" id="UP000078396"/>
    </source>
</evidence>
<feature type="compositionally biased region" description="Low complexity" evidence="1">
    <location>
        <begin position="50"/>
        <end position="59"/>
    </location>
</feature>
<feature type="compositionally biased region" description="Acidic residues" evidence="1">
    <location>
        <begin position="74"/>
        <end position="105"/>
    </location>
</feature>
<dbReference type="AlphaFoldDB" id="A0A178M1N2"/>
<evidence type="ECO:0000313" key="2">
    <source>
        <dbReference type="EMBL" id="OAN41889.1"/>
    </source>
</evidence>
<sequence>MGAALLGFSLVGPDAATASADTGTESSTSSESSDPTDAKNTDSSASGAQRTRTTKATKAGESDEESDGGAAETGPEDDEDDDNDGAEVVDDDQAGEVAADADDSDPVANLVEVAVDEAFTAETDSDSDVADADFDGPAATSAVPSAAPSMPPYESQLSPYQQAVAETLQTWTDRHQAWVDSLDISQARKERLTASFLAMRRTFFNQAPTVAPIQITGVISGPITGSIGAVDPDGDRMIYIVSKRPTTGTVRVHSDGSFTYTPADDFNGVDTFYVRAIDVGLHANLLQPLRPIASGPATSLINQGAVTFDFDFTAGRDYWSDASRDALKRAADILIEHFRVVKPVVLTYDVTGFEDPNVGTIANAYGLLTNEEGGFWRTRIQHEMITGEDLNGQAADGYINVNFAKPLAFGDDVASNQLDFTTTIMHELLHSFGFAFGTGVNGRWHFFARFIVTDQGNRLVNDDFLLNPAYQANVLGANNGLFFGGANAVAANGGQLVRIYTPNPLEPGSSLTHLDLQTFGNYLMSPKLDGGPGVKTLSPLELGIFKDLGYTVVPLVALTAAA</sequence>
<gene>
    <name evidence="2" type="ORF">A4X20_03390</name>
</gene>
<dbReference type="Gene3D" id="2.60.40.3440">
    <property type="match status" value="1"/>
</dbReference>
<name>A0A178M1N2_MYCIR</name>
<organism evidence="2 3">
    <name type="scientific">Mycolicibacterium iranicum</name>
    <name type="common">Mycobacterium iranicum</name>
    <dbReference type="NCBI Taxonomy" id="912594"/>
    <lineage>
        <taxon>Bacteria</taxon>
        <taxon>Bacillati</taxon>
        <taxon>Actinomycetota</taxon>
        <taxon>Actinomycetes</taxon>
        <taxon>Mycobacteriales</taxon>
        <taxon>Mycobacteriaceae</taxon>
        <taxon>Mycolicibacterium</taxon>
    </lineage>
</organism>
<reference evidence="2 3" key="1">
    <citation type="submission" date="2016-04" db="EMBL/GenBank/DDBJ databases">
        <title>Draft Genome Sequences of Staphylococcus capitis Strain H36, S. capitis Strain H65, S. cohnii Strain H62, S. hominis Strain H69, Mycobacterium iranicum Strain H39, Plantibacter sp. Strain H53, Pseudomonas oryzihabitans Strain H72, and Microbacterium sp. Strain H83, isolated from residential settings.</title>
        <authorList>
            <person name="Lymperopoulou D."/>
            <person name="Adams R.I."/>
            <person name="Lindow S."/>
            <person name="Coil D.A."/>
            <person name="Jospin G."/>
            <person name="Eisen J.A."/>
        </authorList>
    </citation>
    <scope>NUCLEOTIDE SEQUENCE [LARGE SCALE GENOMIC DNA]</scope>
    <source>
        <strain evidence="2 3">H39</strain>
    </source>
</reference>
<dbReference type="EMBL" id="LWCS01000002">
    <property type="protein sequence ID" value="OAN41889.1"/>
    <property type="molecule type" value="Genomic_DNA"/>
</dbReference>
<dbReference type="Pfam" id="PF17963">
    <property type="entry name" value="Big_9"/>
    <property type="match status" value="1"/>
</dbReference>
<accession>A0A178M1N2</accession>
<feature type="region of interest" description="Disordered" evidence="1">
    <location>
        <begin position="120"/>
        <end position="157"/>
    </location>
</feature>
<feature type="compositionally biased region" description="Low complexity" evidence="1">
    <location>
        <begin position="13"/>
        <end position="35"/>
    </location>
</feature>
<dbReference type="SUPFAM" id="SSF55486">
    <property type="entry name" value="Metalloproteases ('zincins'), catalytic domain"/>
    <property type="match status" value="1"/>
</dbReference>
<comment type="caution">
    <text evidence="2">The sequence shown here is derived from an EMBL/GenBank/DDBJ whole genome shotgun (WGS) entry which is preliminary data.</text>
</comment>
<proteinExistence type="predicted"/>
<evidence type="ECO:0000256" key="1">
    <source>
        <dbReference type="SAM" id="MobiDB-lite"/>
    </source>
</evidence>
<feature type="compositionally biased region" description="Acidic residues" evidence="1">
    <location>
        <begin position="123"/>
        <end position="134"/>
    </location>
</feature>
<feature type="region of interest" description="Disordered" evidence="1">
    <location>
        <begin position="13"/>
        <end position="106"/>
    </location>
</feature>
<protein>
    <submittedName>
        <fullName evidence="2">Uncharacterized protein</fullName>
    </submittedName>
</protein>
<feature type="compositionally biased region" description="Low complexity" evidence="1">
    <location>
        <begin position="135"/>
        <end position="148"/>
    </location>
</feature>